<dbReference type="GO" id="GO:0006508">
    <property type="term" value="P:proteolysis"/>
    <property type="evidence" value="ECO:0007669"/>
    <property type="project" value="InterPro"/>
</dbReference>
<dbReference type="InterPro" id="IPR000668">
    <property type="entry name" value="Peptidase_C1A_C"/>
</dbReference>
<dbReference type="Proteomes" id="UP000688137">
    <property type="component" value="Unassembled WGS sequence"/>
</dbReference>
<evidence type="ECO:0000313" key="3">
    <source>
        <dbReference type="Proteomes" id="UP000688137"/>
    </source>
</evidence>
<dbReference type="EMBL" id="CAJJDM010000026">
    <property type="protein sequence ID" value="CAD8058097.1"/>
    <property type="molecule type" value="Genomic_DNA"/>
</dbReference>
<comment type="caution">
    <text evidence="2">The sequence shown here is derived from an EMBL/GenBank/DDBJ whole genome shotgun (WGS) entry which is preliminary data.</text>
</comment>
<dbReference type="GO" id="GO:0008234">
    <property type="term" value="F:cysteine-type peptidase activity"/>
    <property type="evidence" value="ECO:0007669"/>
    <property type="project" value="InterPro"/>
</dbReference>
<protein>
    <recommendedName>
        <fullName evidence="1">Peptidase C1A papain C-terminal domain-containing protein</fullName>
    </recommendedName>
</protein>
<dbReference type="Pfam" id="PF00112">
    <property type="entry name" value="Peptidase_C1"/>
    <property type="match status" value="1"/>
</dbReference>
<feature type="domain" description="Peptidase C1A papain C-terminal" evidence="1">
    <location>
        <begin position="29"/>
        <end position="86"/>
    </location>
</feature>
<evidence type="ECO:0000259" key="1">
    <source>
        <dbReference type="Pfam" id="PF00112"/>
    </source>
</evidence>
<sequence length="101" mass="11607">MQAKTLFKNDFTQQINVEKCKVLINFEIPSFFNFKESQPHCSHNIYNQGNCSSSYSITVSSAFSDRVYKVNSTQQLSAQNLLSCDEEDIQQDQLNILLNMD</sequence>
<evidence type="ECO:0000313" key="2">
    <source>
        <dbReference type="EMBL" id="CAD8058097.1"/>
    </source>
</evidence>
<name>A0A8S1KT79_PARPR</name>
<gene>
    <name evidence="2" type="ORF">PPRIM_AZ9-3.1.T0270042</name>
</gene>
<organism evidence="2 3">
    <name type="scientific">Paramecium primaurelia</name>
    <dbReference type="NCBI Taxonomy" id="5886"/>
    <lineage>
        <taxon>Eukaryota</taxon>
        <taxon>Sar</taxon>
        <taxon>Alveolata</taxon>
        <taxon>Ciliophora</taxon>
        <taxon>Intramacronucleata</taxon>
        <taxon>Oligohymenophorea</taxon>
        <taxon>Peniculida</taxon>
        <taxon>Parameciidae</taxon>
        <taxon>Paramecium</taxon>
    </lineage>
</organism>
<keyword evidence="3" id="KW-1185">Reference proteome</keyword>
<proteinExistence type="predicted"/>
<reference evidence="2" key="1">
    <citation type="submission" date="2021-01" db="EMBL/GenBank/DDBJ databases">
        <authorList>
            <consortium name="Genoscope - CEA"/>
            <person name="William W."/>
        </authorList>
    </citation>
    <scope>NUCLEOTIDE SEQUENCE</scope>
</reference>
<dbReference type="AlphaFoldDB" id="A0A8S1KT79"/>
<accession>A0A8S1KT79</accession>